<comment type="similarity">
    <text evidence="1">Belongs to the CutA family.</text>
</comment>
<dbReference type="PANTHER" id="PTHR23419">
    <property type="entry name" value="DIVALENT CATION TOLERANCE CUTA-RELATED"/>
    <property type="match status" value="1"/>
</dbReference>
<dbReference type="InterPro" id="IPR011322">
    <property type="entry name" value="N-reg_PII-like_a/b"/>
</dbReference>
<evidence type="ECO:0000256" key="1">
    <source>
        <dbReference type="ARBA" id="ARBA00010169"/>
    </source>
</evidence>
<gene>
    <name evidence="2" type="ORF">METZ01_LOCUS440063</name>
</gene>
<reference evidence="2" key="1">
    <citation type="submission" date="2018-05" db="EMBL/GenBank/DDBJ databases">
        <authorList>
            <person name="Lanie J.A."/>
            <person name="Ng W.-L."/>
            <person name="Kazmierczak K.M."/>
            <person name="Andrzejewski T.M."/>
            <person name="Davidsen T.M."/>
            <person name="Wayne K.J."/>
            <person name="Tettelin H."/>
            <person name="Glass J.I."/>
            <person name="Rusch D."/>
            <person name="Podicherti R."/>
            <person name="Tsui H.-C.T."/>
            <person name="Winkler M.E."/>
        </authorList>
    </citation>
    <scope>NUCLEOTIDE SEQUENCE</scope>
</reference>
<dbReference type="EMBL" id="UINC01178836">
    <property type="protein sequence ID" value="SVD87209.1"/>
    <property type="molecule type" value="Genomic_DNA"/>
</dbReference>
<protein>
    <recommendedName>
        <fullName evidence="3">Divalent-cation tolerance protein CutA</fullName>
    </recommendedName>
</protein>
<dbReference type="GO" id="GO:0005507">
    <property type="term" value="F:copper ion binding"/>
    <property type="evidence" value="ECO:0007669"/>
    <property type="project" value="TreeGrafter"/>
</dbReference>
<dbReference type="Pfam" id="PF03091">
    <property type="entry name" value="CutA1"/>
    <property type="match status" value="1"/>
</dbReference>
<dbReference type="PANTHER" id="PTHR23419:SF8">
    <property type="entry name" value="FI09726P"/>
    <property type="match status" value="1"/>
</dbReference>
<dbReference type="SUPFAM" id="SSF54913">
    <property type="entry name" value="GlnB-like"/>
    <property type="match status" value="1"/>
</dbReference>
<dbReference type="Gene3D" id="3.30.70.120">
    <property type="match status" value="1"/>
</dbReference>
<evidence type="ECO:0000313" key="2">
    <source>
        <dbReference type="EMBL" id="SVD87209.1"/>
    </source>
</evidence>
<accession>A0A382YW95</accession>
<name>A0A382YW95_9ZZZZ</name>
<dbReference type="InterPro" id="IPR015867">
    <property type="entry name" value="N-reg_PII/ATP_PRibTrfase_C"/>
</dbReference>
<proteinExistence type="inferred from homology"/>
<evidence type="ECO:0008006" key="3">
    <source>
        <dbReference type="Google" id="ProtNLM"/>
    </source>
</evidence>
<organism evidence="2">
    <name type="scientific">marine metagenome</name>
    <dbReference type="NCBI Taxonomy" id="408172"/>
    <lineage>
        <taxon>unclassified sequences</taxon>
        <taxon>metagenomes</taxon>
        <taxon>ecological metagenomes</taxon>
    </lineage>
</organism>
<dbReference type="GO" id="GO:0010038">
    <property type="term" value="P:response to metal ion"/>
    <property type="evidence" value="ECO:0007669"/>
    <property type="project" value="InterPro"/>
</dbReference>
<dbReference type="InterPro" id="IPR004323">
    <property type="entry name" value="Ion_tolerance_CutA"/>
</dbReference>
<sequence>MQEPTMLYLTCANENEAKFIARTLVDERLIACANILGTMTSVYRWEGAVAEDEEIAVLLKTRRDMTARVTERVKELHTYDLPCVIGLPINGGNPDFIHWLHCEVG</sequence>
<dbReference type="AlphaFoldDB" id="A0A382YW95"/>